<feature type="region of interest" description="Disordered" evidence="1">
    <location>
        <begin position="59"/>
        <end position="93"/>
    </location>
</feature>
<dbReference type="InterPro" id="IPR056934">
    <property type="entry name" value="SH3_Rv0428c"/>
</dbReference>
<sequence>MPLSPADVGRRVVVRRRLGVEEGRPVYGDVLGVLESWTAGVLTIRRRDGHLVQVAEEDVVAGKPVPPPPAPRRRRPAPPEESAPGQTGGESVD</sequence>
<proteinExistence type="predicted"/>
<dbReference type="OrthoDB" id="9775595at2"/>
<feature type="domain" description="Histone acetyltransferase Rv0428c-like SH3" evidence="2">
    <location>
        <begin position="7"/>
        <end position="63"/>
    </location>
</feature>
<keyword evidence="4" id="KW-1185">Reference proteome</keyword>
<dbReference type="AlphaFoldDB" id="A0A3D9VBP2"/>
<dbReference type="EMBL" id="QTUC01000001">
    <property type="protein sequence ID" value="REF35584.1"/>
    <property type="molecule type" value="Genomic_DNA"/>
</dbReference>
<dbReference type="Proteomes" id="UP000256485">
    <property type="component" value="Unassembled WGS sequence"/>
</dbReference>
<dbReference type="RefSeq" id="WP_115849341.1">
    <property type="nucleotide sequence ID" value="NZ_QTUC01000001.1"/>
</dbReference>
<reference evidence="3 4" key="1">
    <citation type="submission" date="2018-08" db="EMBL/GenBank/DDBJ databases">
        <title>Sequencing the genomes of 1000 actinobacteria strains.</title>
        <authorList>
            <person name="Klenk H.-P."/>
        </authorList>
    </citation>
    <scope>NUCLEOTIDE SEQUENCE [LARGE SCALE GENOMIC DNA]</scope>
    <source>
        <strain evidence="3 4">DSM 22891</strain>
    </source>
</reference>
<protein>
    <recommendedName>
        <fullName evidence="2">Histone acetyltransferase Rv0428c-like SH3 domain-containing protein</fullName>
    </recommendedName>
</protein>
<evidence type="ECO:0000313" key="4">
    <source>
        <dbReference type="Proteomes" id="UP000256485"/>
    </source>
</evidence>
<name>A0A3D9VBP2_THECX</name>
<evidence type="ECO:0000256" key="1">
    <source>
        <dbReference type="SAM" id="MobiDB-lite"/>
    </source>
</evidence>
<accession>A0A3D9VBP2</accession>
<organism evidence="3 4">
    <name type="scientific">Thermasporomyces composti</name>
    <dbReference type="NCBI Taxonomy" id="696763"/>
    <lineage>
        <taxon>Bacteria</taxon>
        <taxon>Bacillati</taxon>
        <taxon>Actinomycetota</taxon>
        <taxon>Actinomycetes</taxon>
        <taxon>Propionibacteriales</taxon>
        <taxon>Nocardioidaceae</taxon>
        <taxon>Thermasporomyces</taxon>
    </lineage>
</organism>
<evidence type="ECO:0000259" key="2">
    <source>
        <dbReference type="Pfam" id="PF24551"/>
    </source>
</evidence>
<comment type="caution">
    <text evidence="3">The sequence shown here is derived from an EMBL/GenBank/DDBJ whole genome shotgun (WGS) entry which is preliminary data.</text>
</comment>
<gene>
    <name evidence="3" type="ORF">DFJ64_0965</name>
</gene>
<evidence type="ECO:0000313" key="3">
    <source>
        <dbReference type="EMBL" id="REF35584.1"/>
    </source>
</evidence>
<dbReference type="Pfam" id="PF24551">
    <property type="entry name" value="SH3_Rv0428c"/>
    <property type="match status" value="1"/>
</dbReference>